<sequence length="785" mass="92363">MFRTSPYYTNVRQEVYAEINYQLSQELDQMQQQKDHIGSNSKKSASKQNFNIYKRTNDQEQILEDQIIKKCSNCEIKIVSDDIYCSECTKLMCQKCINECSVCLNNCCLICSKYAYLQNVKSIGSGSFGQVYLARNKREDRLYVIKRIKIRDMTQKDRENTENEVRLLQKLRHPNIVAYKDSYLDREQYLNIVMIHCEGGDIYQKIRNKKSFPESQILDWFAQMTLALCYLHDQKILHRDLKTQNIFLKNGRVRLGDFGIAKVLDSTRDLANTCIGTPYYMSPELFKYKPYSYKSDVWALGCCLYEMCNLRHAFDAQSMNGLALKILKGSYPSISQSYSKGLRDLINKMLNINPKARPTIQEIIHKPIIKLRIIYYMLEVFSEPQSDDLDDMYVDTLYEQAQQIGVLPLIQHYQKQMSQGATITDIKNELEKGGKAEQRMLIQIQEQEALKLKQLRKEQFEKKKLEEEIKRLEQKQQQKILTKNNDSHHNSKGATQNFPIKSELIQKNEIQIKTDYQRIPQRKVSLERDRRPNDLRQKQKERSLSFEKDKFRDDSTLSVKEKILQKKEKQLIQKESLQNKKIIQQDKKQIQNRQSKENSLKVQEEYDISDDSEGVNAIQEIENEDEYEEDGDVDQKLDLMKTKLKEKTIKISQINQSLHQNRQVQNMQIKALETGQAIPQVEEEFENEEVEDEEHDDEYDLLQEDIKSSNQITSRIQDRIKLLKHRCEGGLGSNLTDKALAFLRTKQSSNQELRKQLIVLLGEENIGYWQLFDQILYMEDLIAKY</sequence>
<evidence type="ECO:0000313" key="12">
    <source>
        <dbReference type="EMBL" id="CAD8210175.1"/>
    </source>
</evidence>
<dbReference type="GO" id="GO:0004674">
    <property type="term" value="F:protein serine/threonine kinase activity"/>
    <property type="evidence" value="ECO:0007669"/>
    <property type="project" value="UniProtKB-KW"/>
</dbReference>
<comment type="catalytic activity">
    <reaction evidence="8">
        <text>L-seryl-[protein] + ATP = O-phospho-L-seryl-[protein] + ADP + H(+)</text>
        <dbReference type="Rhea" id="RHEA:17989"/>
        <dbReference type="Rhea" id="RHEA-COMP:9863"/>
        <dbReference type="Rhea" id="RHEA-COMP:11604"/>
        <dbReference type="ChEBI" id="CHEBI:15378"/>
        <dbReference type="ChEBI" id="CHEBI:29999"/>
        <dbReference type="ChEBI" id="CHEBI:30616"/>
        <dbReference type="ChEBI" id="CHEBI:83421"/>
        <dbReference type="ChEBI" id="CHEBI:456216"/>
        <dbReference type="EC" id="2.7.11.1"/>
    </reaction>
</comment>
<dbReference type="FunFam" id="1.10.510.10:FF:001540">
    <property type="entry name" value="CAMK family protein kinase"/>
    <property type="match status" value="1"/>
</dbReference>
<evidence type="ECO:0000256" key="10">
    <source>
        <dbReference type="SAM" id="MobiDB-lite"/>
    </source>
</evidence>
<evidence type="ECO:0000256" key="7">
    <source>
        <dbReference type="ARBA" id="ARBA00047899"/>
    </source>
</evidence>
<evidence type="ECO:0000256" key="1">
    <source>
        <dbReference type="ARBA" id="ARBA00012513"/>
    </source>
</evidence>
<reference evidence="12" key="1">
    <citation type="submission" date="2021-01" db="EMBL/GenBank/DDBJ databases">
        <authorList>
            <consortium name="Genoscope - CEA"/>
            <person name="William W."/>
        </authorList>
    </citation>
    <scope>NUCLEOTIDE SEQUENCE</scope>
</reference>
<feature type="compositionally biased region" description="Basic and acidic residues" evidence="10">
    <location>
        <begin position="524"/>
        <end position="549"/>
    </location>
</feature>
<feature type="compositionally biased region" description="Basic and acidic residues" evidence="10">
    <location>
        <begin position="588"/>
        <end position="604"/>
    </location>
</feature>
<dbReference type="AlphaFoldDB" id="A0A8S1Y7Y4"/>
<dbReference type="CDD" id="cd08215">
    <property type="entry name" value="STKc_Nek"/>
    <property type="match status" value="1"/>
</dbReference>
<feature type="binding site" evidence="9">
    <location>
        <position position="146"/>
    </location>
    <ligand>
        <name>ATP</name>
        <dbReference type="ChEBI" id="CHEBI:30616"/>
    </ligand>
</feature>
<dbReference type="Proteomes" id="UP000689195">
    <property type="component" value="Unassembled WGS sequence"/>
</dbReference>
<comment type="catalytic activity">
    <reaction evidence="7">
        <text>L-threonyl-[protein] + ATP = O-phospho-L-threonyl-[protein] + ADP + H(+)</text>
        <dbReference type="Rhea" id="RHEA:46608"/>
        <dbReference type="Rhea" id="RHEA-COMP:11060"/>
        <dbReference type="Rhea" id="RHEA-COMP:11605"/>
        <dbReference type="ChEBI" id="CHEBI:15378"/>
        <dbReference type="ChEBI" id="CHEBI:30013"/>
        <dbReference type="ChEBI" id="CHEBI:30616"/>
        <dbReference type="ChEBI" id="CHEBI:61977"/>
        <dbReference type="ChEBI" id="CHEBI:456216"/>
        <dbReference type="EC" id="2.7.11.1"/>
    </reaction>
</comment>
<dbReference type="InterPro" id="IPR000719">
    <property type="entry name" value="Prot_kinase_dom"/>
</dbReference>
<dbReference type="EC" id="2.7.11.1" evidence="1"/>
<dbReference type="GO" id="GO:0005524">
    <property type="term" value="F:ATP binding"/>
    <property type="evidence" value="ECO:0007669"/>
    <property type="project" value="UniProtKB-UniRule"/>
</dbReference>
<keyword evidence="5" id="KW-0418">Kinase</keyword>
<accession>A0A8S1Y7Y4</accession>
<evidence type="ECO:0000256" key="6">
    <source>
        <dbReference type="ARBA" id="ARBA00022840"/>
    </source>
</evidence>
<dbReference type="EMBL" id="CAJJDO010000158">
    <property type="protein sequence ID" value="CAD8210175.1"/>
    <property type="molecule type" value="Genomic_DNA"/>
</dbReference>
<keyword evidence="6 9" id="KW-0067">ATP-binding</keyword>
<dbReference type="FunFam" id="3.30.200.20:FF:000631">
    <property type="entry name" value="Serine/threonine-protein kinase NEK"/>
    <property type="match status" value="1"/>
</dbReference>
<evidence type="ECO:0000256" key="8">
    <source>
        <dbReference type="ARBA" id="ARBA00048679"/>
    </source>
</evidence>
<proteinExistence type="predicted"/>
<feature type="region of interest" description="Disordered" evidence="10">
    <location>
        <begin position="588"/>
        <end position="609"/>
    </location>
</feature>
<keyword evidence="3" id="KW-0808">Transferase</keyword>
<feature type="domain" description="Protein kinase" evidence="11">
    <location>
        <begin position="117"/>
        <end position="369"/>
    </location>
</feature>
<feature type="region of interest" description="Disordered" evidence="10">
    <location>
        <begin position="521"/>
        <end position="549"/>
    </location>
</feature>
<dbReference type="PROSITE" id="PS00107">
    <property type="entry name" value="PROTEIN_KINASE_ATP"/>
    <property type="match status" value="1"/>
</dbReference>
<dbReference type="PANTHER" id="PTHR44899">
    <property type="entry name" value="CAMK FAMILY PROTEIN KINASE"/>
    <property type="match status" value="1"/>
</dbReference>
<dbReference type="PROSITE" id="PS00108">
    <property type="entry name" value="PROTEIN_KINASE_ST"/>
    <property type="match status" value="1"/>
</dbReference>
<dbReference type="InterPro" id="IPR051131">
    <property type="entry name" value="NEK_Ser/Thr_kinase_NIMA"/>
</dbReference>
<protein>
    <recommendedName>
        <fullName evidence="1">non-specific serine/threonine protein kinase</fullName>
        <ecNumber evidence="1">2.7.11.1</ecNumber>
    </recommendedName>
</protein>
<dbReference type="PROSITE" id="PS50011">
    <property type="entry name" value="PROTEIN_KINASE_DOM"/>
    <property type="match status" value="1"/>
</dbReference>
<keyword evidence="13" id="KW-1185">Reference proteome</keyword>
<dbReference type="Pfam" id="PF00069">
    <property type="entry name" value="Pkinase"/>
    <property type="match status" value="1"/>
</dbReference>
<evidence type="ECO:0000256" key="9">
    <source>
        <dbReference type="PROSITE-ProRule" id="PRU10141"/>
    </source>
</evidence>
<keyword evidence="4 9" id="KW-0547">Nucleotide-binding</keyword>
<dbReference type="InterPro" id="IPR017441">
    <property type="entry name" value="Protein_kinase_ATP_BS"/>
</dbReference>
<evidence type="ECO:0000256" key="3">
    <source>
        <dbReference type="ARBA" id="ARBA00022679"/>
    </source>
</evidence>
<gene>
    <name evidence="12" type="ORF">PPENT_87.1.T1580043</name>
</gene>
<dbReference type="SMART" id="SM00220">
    <property type="entry name" value="S_TKc"/>
    <property type="match status" value="1"/>
</dbReference>
<keyword evidence="2" id="KW-0723">Serine/threonine-protein kinase</keyword>
<organism evidence="12 13">
    <name type="scientific">Paramecium pentaurelia</name>
    <dbReference type="NCBI Taxonomy" id="43138"/>
    <lineage>
        <taxon>Eukaryota</taxon>
        <taxon>Sar</taxon>
        <taxon>Alveolata</taxon>
        <taxon>Ciliophora</taxon>
        <taxon>Intramacronucleata</taxon>
        <taxon>Oligohymenophorea</taxon>
        <taxon>Peniculida</taxon>
        <taxon>Parameciidae</taxon>
        <taxon>Paramecium</taxon>
    </lineage>
</organism>
<dbReference type="InterPro" id="IPR008271">
    <property type="entry name" value="Ser/Thr_kinase_AS"/>
</dbReference>
<dbReference type="OrthoDB" id="248923at2759"/>
<evidence type="ECO:0000313" key="13">
    <source>
        <dbReference type="Proteomes" id="UP000689195"/>
    </source>
</evidence>
<evidence type="ECO:0000256" key="5">
    <source>
        <dbReference type="ARBA" id="ARBA00022777"/>
    </source>
</evidence>
<feature type="region of interest" description="Disordered" evidence="10">
    <location>
        <begin position="481"/>
        <end position="500"/>
    </location>
</feature>
<name>A0A8S1Y7Y4_9CILI</name>
<dbReference type="PANTHER" id="PTHR44899:SF3">
    <property type="entry name" value="SERINE_THREONINE-PROTEIN KINASE NEK1"/>
    <property type="match status" value="1"/>
</dbReference>
<evidence type="ECO:0000259" key="11">
    <source>
        <dbReference type="PROSITE" id="PS50011"/>
    </source>
</evidence>
<comment type="caution">
    <text evidence="12">The sequence shown here is derived from an EMBL/GenBank/DDBJ whole genome shotgun (WGS) entry which is preliminary data.</text>
</comment>
<evidence type="ECO:0000256" key="2">
    <source>
        <dbReference type="ARBA" id="ARBA00022527"/>
    </source>
</evidence>
<evidence type="ECO:0000256" key="4">
    <source>
        <dbReference type="ARBA" id="ARBA00022741"/>
    </source>
</evidence>